<dbReference type="SMART" id="SM00091">
    <property type="entry name" value="PAS"/>
    <property type="match status" value="1"/>
</dbReference>
<organism evidence="4 5">
    <name type="scientific">Pseudomonas kilonensis</name>
    <dbReference type="NCBI Taxonomy" id="132476"/>
    <lineage>
        <taxon>Bacteria</taxon>
        <taxon>Pseudomonadati</taxon>
        <taxon>Pseudomonadota</taxon>
        <taxon>Gammaproteobacteria</taxon>
        <taxon>Pseudomonadales</taxon>
        <taxon>Pseudomonadaceae</taxon>
        <taxon>Pseudomonas</taxon>
    </lineage>
</organism>
<dbReference type="CDD" id="cd00130">
    <property type="entry name" value="PAS"/>
    <property type="match status" value="1"/>
</dbReference>
<dbReference type="InterPro" id="IPR035965">
    <property type="entry name" value="PAS-like_dom_sf"/>
</dbReference>
<dbReference type="InterPro" id="IPR029787">
    <property type="entry name" value="Nucleotide_cyclase"/>
</dbReference>
<dbReference type="CDD" id="cd01949">
    <property type="entry name" value="GGDEF"/>
    <property type="match status" value="1"/>
</dbReference>
<feature type="domain" description="PAC" evidence="2">
    <location>
        <begin position="132"/>
        <end position="180"/>
    </location>
</feature>
<dbReference type="SUPFAM" id="SSF55781">
    <property type="entry name" value="GAF domain-like"/>
    <property type="match status" value="1"/>
</dbReference>
<dbReference type="PANTHER" id="PTHR46663">
    <property type="entry name" value="DIGUANYLATE CYCLASE DGCT-RELATED"/>
    <property type="match status" value="1"/>
</dbReference>
<dbReference type="PROSITE" id="PS50113">
    <property type="entry name" value="PAC"/>
    <property type="match status" value="1"/>
</dbReference>
<gene>
    <name evidence="4" type="ORF">SAMN04490188_3404</name>
</gene>
<proteinExistence type="predicted"/>
<dbReference type="InterPro" id="IPR000014">
    <property type="entry name" value="PAS"/>
</dbReference>
<dbReference type="PANTHER" id="PTHR46663:SF3">
    <property type="entry name" value="SLL0267 PROTEIN"/>
    <property type="match status" value="1"/>
</dbReference>
<evidence type="ECO:0000259" key="3">
    <source>
        <dbReference type="PROSITE" id="PS50887"/>
    </source>
</evidence>
<dbReference type="InterPro" id="IPR003018">
    <property type="entry name" value="GAF"/>
</dbReference>
<protein>
    <submittedName>
        <fullName evidence="4">PAS domain S-box-containing protein/diguanylate cyclase (GGDEF) domain-containing protein</fullName>
    </submittedName>
</protein>
<keyword evidence="5" id="KW-1185">Reference proteome</keyword>
<evidence type="ECO:0000259" key="1">
    <source>
        <dbReference type="PROSITE" id="PS50112"/>
    </source>
</evidence>
<dbReference type="Pfam" id="PF13185">
    <property type="entry name" value="GAF_2"/>
    <property type="match status" value="1"/>
</dbReference>
<dbReference type="SUPFAM" id="SSF55785">
    <property type="entry name" value="PYP-like sensor domain (PAS domain)"/>
    <property type="match status" value="1"/>
</dbReference>
<dbReference type="EMBL" id="FNTT01000002">
    <property type="protein sequence ID" value="SEE32632.1"/>
    <property type="molecule type" value="Genomic_DNA"/>
</dbReference>
<dbReference type="SMART" id="SM00065">
    <property type="entry name" value="GAF"/>
    <property type="match status" value="1"/>
</dbReference>
<evidence type="ECO:0000313" key="4">
    <source>
        <dbReference type="EMBL" id="SEE32632.1"/>
    </source>
</evidence>
<feature type="domain" description="PAS" evidence="1">
    <location>
        <begin position="59"/>
        <end position="129"/>
    </location>
</feature>
<dbReference type="InterPro" id="IPR000700">
    <property type="entry name" value="PAS-assoc_C"/>
</dbReference>
<dbReference type="InterPro" id="IPR000160">
    <property type="entry name" value="GGDEF_dom"/>
</dbReference>
<dbReference type="Gene3D" id="3.30.450.40">
    <property type="match status" value="1"/>
</dbReference>
<accession>A0ABY0Z5J9</accession>
<dbReference type="NCBIfam" id="TIGR00229">
    <property type="entry name" value="sensory_box"/>
    <property type="match status" value="1"/>
</dbReference>
<dbReference type="PROSITE" id="PS50112">
    <property type="entry name" value="PAS"/>
    <property type="match status" value="1"/>
</dbReference>
<dbReference type="SUPFAM" id="SSF55073">
    <property type="entry name" value="Nucleotide cyclase"/>
    <property type="match status" value="1"/>
</dbReference>
<evidence type="ECO:0000313" key="5">
    <source>
        <dbReference type="Proteomes" id="UP000183915"/>
    </source>
</evidence>
<sequence>MFAPISRLILYSLIPCAILIGIGGARRSRSLYRRHELTITRFAHRCIIRMTSSPMDTRSSAPLASYIDLLLDVVCAVDGQGRFVFVSAACEQIFGYTPQELIGQPMIDLVHPADRQRTLEAAREIMDGEPKLNFENRYLRKDGRVVHILWSARWSPADQLRIAVARDITERKQAESRQAALYAISEAAHAAADLLALFKRIHLIIGEWLPALNFSVALYDEQCSQLNFPYHVDDREGQPELPGTVTGRLCAEVIRSGQPILLTPGCSHLPPGFDDLVAQPDAPCWLGVPLNSQSGTIGALIVKSAPDNVRYTEQDKELLQYVCAQLTIAIERKQLHARLQHMAQYDQLTQVPNRELLRERFKYALATARAASGRMALLYIDLDRFKQVNDTYGHGVGDMLLQAVANRLKGCIRDTDTVARIGGDEFVVLLHSIQALEDAHSVREKIRHALAQPLRLDGHCLSIEPSIGVACFPDHGTEDVALFRHADEAMYAAKRHNHRAFGI</sequence>
<dbReference type="PROSITE" id="PS50887">
    <property type="entry name" value="GGDEF"/>
    <property type="match status" value="1"/>
</dbReference>
<dbReference type="Pfam" id="PF00990">
    <property type="entry name" value="GGDEF"/>
    <property type="match status" value="1"/>
</dbReference>
<dbReference type="InterPro" id="IPR052163">
    <property type="entry name" value="DGC-Regulatory_Protein"/>
</dbReference>
<evidence type="ECO:0000259" key="2">
    <source>
        <dbReference type="PROSITE" id="PS50113"/>
    </source>
</evidence>
<comment type="caution">
    <text evidence="4">The sequence shown here is derived from an EMBL/GenBank/DDBJ whole genome shotgun (WGS) entry which is preliminary data.</text>
</comment>
<dbReference type="SMART" id="SM00267">
    <property type="entry name" value="GGDEF"/>
    <property type="match status" value="1"/>
</dbReference>
<dbReference type="InterPro" id="IPR013655">
    <property type="entry name" value="PAS_fold_3"/>
</dbReference>
<dbReference type="Pfam" id="PF08447">
    <property type="entry name" value="PAS_3"/>
    <property type="match status" value="1"/>
</dbReference>
<dbReference type="InterPro" id="IPR043128">
    <property type="entry name" value="Rev_trsase/Diguanyl_cyclase"/>
</dbReference>
<dbReference type="Gene3D" id="3.30.70.270">
    <property type="match status" value="1"/>
</dbReference>
<dbReference type="Gene3D" id="3.30.450.20">
    <property type="entry name" value="PAS domain"/>
    <property type="match status" value="1"/>
</dbReference>
<dbReference type="InterPro" id="IPR029016">
    <property type="entry name" value="GAF-like_dom_sf"/>
</dbReference>
<dbReference type="Proteomes" id="UP000183915">
    <property type="component" value="Unassembled WGS sequence"/>
</dbReference>
<reference evidence="4 5" key="1">
    <citation type="submission" date="2016-10" db="EMBL/GenBank/DDBJ databases">
        <authorList>
            <person name="Varghese N."/>
            <person name="Submissions S."/>
        </authorList>
    </citation>
    <scope>NUCLEOTIDE SEQUENCE [LARGE SCALE GENOMIC DNA]</scope>
    <source>
        <strain evidence="4 5">BS3780</strain>
    </source>
</reference>
<feature type="domain" description="GGDEF" evidence="3">
    <location>
        <begin position="373"/>
        <end position="503"/>
    </location>
</feature>
<dbReference type="NCBIfam" id="TIGR00254">
    <property type="entry name" value="GGDEF"/>
    <property type="match status" value="1"/>
</dbReference>
<name>A0ABY0Z5J9_9PSED</name>